<accession>A0A1G9ZJD6</accession>
<sequence length="72" mass="7684">MTDTSDRERRTARTDGQPCEAVDGAIGSRIGVATDPDAETVTFMARGSDGRPTATEWILVDESLVVDVARMG</sequence>
<gene>
    <name evidence="2" type="ORF">SAMN05192554_12052</name>
</gene>
<dbReference type="Proteomes" id="UP000199370">
    <property type="component" value="Unassembled WGS sequence"/>
</dbReference>
<protein>
    <submittedName>
        <fullName evidence="2">Uncharacterized protein</fullName>
    </submittedName>
</protein>
<name>A0A1G9ZJD6_9EURY</name>
<dbReference type="RefSeq" id="WP_089735316.1">
    <property type="nucleotide sequence ID" value="NZ_FNIA01000020.1"/>
</dbReference>
<keyword evidence="3" id="KW-1185">Reference proteome</keyword>
<feature type="compositionally biased region" description="Basic and acidic residues" evidence="1">
    <location>
        <begin position="1"/>
        <end position="13"/>
    </location>
</feature>
<dbReference type="EMBL" id="FNIA01000020">
    <property type="protein sequence ID" value="SDN20706.1"/>
    <property type="molecule type" value="Genomic_DNA"/>
</dbReference>
<evidence type="ECO:0000313" key="3">
    <source>
        <dbReference type="Proteomes" id="UP000199370"/>
    </source>
</evidence>
<reference evidence="2 3" key="1">
    <citation type="submission" date="2016-10" db="EMBL/GenBank/DDBJ databases">
        <authorList>
            <person name="de Groot N.N."/>
        </authorList>
    </citation>
    <scope>NUCLEOTIDE SEQUENCE [LARGE SCALE GENOMIC DNA]</scope>
    <source>
        <strain evidence="3">EB21,IBRC-M 10013,KCTC 4048</strain>
    </source>
</reference>
<dbReference type="STRING" id="996166.SAMN05192554_12052"/>
<evidence type="ECO:0000313" key="2">
    <source>
        <dbReference type="EMBL" id="SDN20706.1"/>
    </source>
</evidence>
<dbReference type="AlphaFoldDB" id="A0A1G9ZJD6"/>
<feature type="region of interest" description="Disordered" evidence="1">
    <location>
        <begin position="1"/>
        <end position="33"/>
    </location>
</feature>
<evidence type="ECO:0000256" key="1">
    <source>
        <dbReference type="SAM" id="MobiDB-lite"/>
    </source>
</evidence>
<proteinExistence type="predicted"/>
<organism evidence="2 3">
    <name type="scientific">Haloarchaeobius iranensis</name>
    <dbReference type="NCBI Taxonomy" id="996166"/>
    <lineage>
        <taxon>Archaea</taxon>
        <taxon>Methanobacteriati</taxon>
        <taxon>Methanobacteriota</taxon>
        <taxon>Stenosarchaea group</taxon>
        <taxon>Halobacteria</taxon>
        <taxon>Halobacteriales</taxon>
        <taxon>Halorubellaceae</taxon>
        <taxon>Haloarchaeobius</taxon>
    </lineage>
</organism>